<dbReference type="AlphaFoldDB" id="A0A1X7DP27"/>
<dbReference type="RefSeq" id="WP_085101873.1">
    <property type="nucleotide sequence ID" value="NZ_FWZU01000003.1"/>
</dbReference>
<dbReference type="SUPFAM" id="SSF53850">
    <property type="entry name" value="Periplasmic binding protein-like II"/>
    <property type="match status" value="1"/>
</dbReference>
<dbReference type="STRING" id="1519643.SAMN06295933_2082"/>
<dbReference type="EMBL" id="FWZU01000003">
    <property type="protein sequence ID" value="SMF18425.1"/>
    <property type="molecule type" value="Genomic_DNA"/>
</dbReference>
<dbReference type="OrthoDB" id="5452199at2"/>
<sequence length="272" mass="30956">MQTIAKERISIAGNTSTEYNYQKLIEYRGGDPLSISDYSSPYSSRPAISLLLLRQALHLGGIDADFVYISCPNPGRSLAEVKKGHAIVYSSDMWEQDFDDSVYKTSPIIRRGEFQKGIYVKKGSPLLTSTNVEDDLKNKIPLVEHTWTIDIALLKSFGFKDMQTAPKYDLLFKMINRNRADFTILEFPRTNDLTLQDKTGDLYPIPNAKIVLPYSRHFMVSKINPQGKRVYEALEKGLEILRKNGTIERALRQSGVINDKVKNWKIAFKQGK</sequence>
<organism evidence="1 2">
    <name type="scientific">Desulfovibrio gilichinskyi</name>
    <dbReference type="NCBI Taxonomy" id="1519643"/>
    <lineage>
        <taxon>Bacteria</taxon>
        <taxon>Pseudomonadati</taxon>
        <taxon>Thermodesulfobacteriota</taxon>
        <taxon>Desulfovibrionia</taxon>
        <taxon>Desulfovibrionales</taxon>
        <taxon>Desulfovibrionaceae</taxon>
        <taxon>Desulfovibrio</taxon>
    </lineage>
</organism>
<evidence type="ECO:0000313" key="1">
    <source>
        <dbReference type="EMBL" id="SMF18425.1"/>
    </source>
</evidence>
<evidence type="ECO:0008006" key="3">
    <source>
        <dbReference type="Google" id="ProtNLM"/>
    </source>
</evidence>
<gene>
    <name evidence="1" type="ORF">SAMN06295933_2082</name>
</gene>
<keyword evidence="2" id="KW-1185">Reference proteome</keyword>
<accession>A0A1X7DP27</accession>
<proteinExistence type="predicted"/>
<evidence type="ECO:0000313" key="2">
    <source>
        <dbReference type="Proteomes" id="UP000192906"/>
    </source>
</evidence>
<name>A0A1X7DP27_9BACT</name>
<dbReference type="Gene3D" id="3.40.190.10">
    <property type="entry name" value="Periplasmic binding protein-like II"/>
    <property type="match status" value="2"/>
</dbReference>
<reference evidence="2" key="1">
    <citation type="submission" date="2017-04" db="EMBL/GenBank/DDBJ databases">
        <authorList>
            <person name="Varghese N."/>
            <person name="Submissions S."/>
        </authorList>
    </citation>
    <scope>NUCLEOTIDE SEQUENCE [LARGE SCALE GENOMIC DNA]</scope>
    <source>
        <strain evidence="2">K3S</strain>
    </source>
</reference>
<dbReference type="Proteomes" id="UP000192906">
    <property type="component" value="Unassembled WGS sequence"/>
</dbReference>
<protein>
    <recommendedName>
        <fullName evidence="3">Solute-binding protein family 3/N-terminal domain-containing protein</fullName>
    </recommendedName>
</protein>